<dbReference type="PANTHER" id="PTHR30537:SF1">
    <property type="entry name" value="HTH-TYPE TRANSCRIPTIONAL REGULATOR PGRR"/>
    <property type="match status" value="1"/>
</dbReference>
<dbReference type="PROSITE" id="PS50931">
    <property type="entry name" value="HTH_LYSR"/>
    <property type="match status" value="1"/>
</dbReference>
<organism evidence="6 7">
    <name type="scientific">Acidovorax soli</name>
    <dbReference type="NCBI Taxonomy" id="592050"/>
    <lineage>
        <taxon>Bacteria</taxon>
        <taxon>Pseudomonadati</taxon>
        <taxon>Pseudomonadota</taxon>
        <taxon>Betaproteobacteria</taxon>
        <taxon>Burkholderiales</taxon>
        <taxon>Comamonadaceae</taxon>
        <taxon>Acidovorax</taxon>
    </lineage>
</organism>
<dbReference type="PRINTS" id="PR00039">
    <property type="entry name" value="HTHLYSR"/>
</dbReference>
<comment type="similarity">
    <text evidence="1">Belongs to the LysR transcriptional regulatory family.</text>
</comment>
<comment type="caution">
    <text evidence="6">The sequence shown here is derived from an EMBL/GenBank/DDBJ whole genome shotgun (WGS) entry which is preliminary data.</text>
</comment>
<reference evidence="6 7" key="1">
    <citation type="submission" date="2020-08" db="EMBL/GenBank/DDBJ databases">
        <title>Functional genomics of gut bacteria from endangered species of beetles.</title>
        <authorList>
            <person name="Carlos-Shanley C."/>
        </authorList>
    </citation>
    <scope>NUCLEOTIDE SEQUENCE [LARGE SCALE GENOMIC DNA]</scope>
    <source>
        <strain evidence="6 7">S00198</strain>
    </source>
</reference>
<dbReference type="EMBL" id="JACHLK010000003">
    <property type="protein sequence ID" value="MBB6559649.1"/>
    <property type="molecule type" value="Genomic_DNA"/>
</dbReference>
<evidence type="ECO:0000256" key="1">
    <source>
        <dbReference type="ARBA" id="ARBA00009437"/>
    </source>
</evidence>
<keyword evidence="7" id="KW-1185">Reference proteome</keyword>
<evidence type="ECO:0000313" key="7">
    <source>
        <dbReference type="Proteomes" id="UP000575083"/>
    </source>
</evidence>
<protein>
    <submittedName>
        <fullName evidence="6">DNA-binding transcriptional LysR family regulator</fullName>
    </submittedName>
</protein>
<dbReference type="FunFam" id="1.10.10.10:FF:000001">
    <property type="entry name" value="LysR family transcriptional regulator"/>
    <property type="match status" value="1"/>
</dbReference>
<dbReference type="InterPro" id="IPR036388">
    <property type="entry name" value="WH-like_DNA-bd_sf"/>
</dbReference>
<dbReference type="Gene3D" id="3.40.190.290">
    <property type="match status" value="1"/>
</dbReference>
<dbReference type="SUPFAM" id="SSF46785">
    <property type="entry name" value="Winged helix' DNA-binding domain"/>
    <property type="match status" value="1"/>
</dbReference>
<proteinExistence type="inferred from homology"/>
<dbReference type="InterPro" id="IPR000847">
    <property type="entry name" value="LysR_HTH_N"/>
</dbReference>
<dbReference type="GO" id="GO:0043565">
    <property type="term" value="F:sequence-specific DNA binding"/>
    <property type="evidence" value="ECO:0007669"/>
    <property type="project" value="TreeGrafter"/>
</dbReference>
<dbReference type="Pfam" id="PF00126">
    <property type="entry name" value="HTH_1"/>
    <property type="match status" value="1"/>
</dbReference>
<dbReference type="SUPFAM" id="SSF53850">
    <property type="entry name" value="Periplasmic binding protein-like II"/>
    <property type="match status" value="1"/>
</dbReference>
<dbReference type="GO" id="GO:0003700">
    <property type="term" value="F:DNA-binding transcription factor activity"/>
    <property type="evidence" value="ECO:0007669"/>
    <property type="project" value="InterPro"/>
</dbReference>
<dbReference type="Proteomes" id="UP000575083">
    <property type="component" value="Unassembled WGS sequence"/>
</dbReference>
<accession>A0A7X0U9A8</accession>
<sequence>MRENLQDLFYLTVIARERSFTRAAARLGLSQSALSHAIRGLEARMGVRLLTRTTRSVAPTEAGERLLRTIAPRLEEIDAEVKAVGELRDKPAGTIRITAIDFAIDHYIWPRLAKILPLYPDLRVELIVDYGLSDIVADRFDIGVRHGDQVAMDMVAVRISPDVEMCIVGHPDYLRGRQSPKVPRDLLSHNCVTLRLTSSGGIYAWELEKGKRKVQARVDGRTTFNGVYQMVHAALHGAGLAFVPRELVQSHLQSGRLVSVMEDWCPVFPGLHAYYPNRRASSKALSVVVDALRLPGR</sequence>
<evidence type="ECO:0000259" key="5">
    <source>
        <dbReference type="PROSITE" id="PS50931"/>
    </source>
</evidence>
<dbReference type="Gene3D" id="1.10.10.10">
    <property type="entry name" value="Winged helix-like DNA-binding domain superfamily/Winged helix DNA-binding domain"/>
    <property type="match status" value="1"/>
</dbReference>
<dbReference type="GO" id="GO:0006351">
    <property type="term" value="P:DNA-templated transcription"/>
    <property type="evidence" value="ECO:0007669"/>
    <property type="project" value="TreeGrafter"/>
</dbReference>
<keyword evidence="4" id="KW-0804">Transcription</keyword>
<dbReference type="AlphaFoldDB" id="A0A7X0U9A8"/>
<dbReference type="PANTHER" id="PTHR30537">
    <property type="entry name" value="HTH-TYPE TRANSCRIPTIONAL REGULATOR"/>
    <property type="match status" value="1"/>
</dbReference>
<dbReference type="RefSeq" id="WP_184857039.1">
    <property type="nucleotide sequence ID" value="NZ_JACHLK010000003.1"/>
</dbReference>
<dbReference type="InterPro" id="IPR005119">
    <property type="entry name" value="LysR_subst-bd"/>
</dbReference>
<evidence type="ECO:0000256" key="4">
    <source>
        <dbReference type="ARBA" id="ARBA00023163"/>
    </source>
</evidence>
<feature type="domain" description="HTH lysR-type" evidence="5">
    <location>
        <begin position="1"/>
        <end position="60"/>
    </location>
</feature>
<dbReference type="CDD" id="cd08474">
    <property type="entry name" value="PBP2_CrgA_like_5"/>
    <property type="match status" value="1"/>
</dbReference>
<keyword evidence="3 6" id="KW-0238">DNA-binding</keyword>
<dbReference type="FunFam" id="3.40.190.290:FF:000012">
    <property type="entry name" value="Transcriptional regulator, LysR family"/>
    <property type="match status" value="1"/>
</dbReference>
<gene>
    <name evidence="6" type="ORF">HNP48_002316</name>
</gene>
<evidence type="ECO:0000313" key="6">
    <source>
        <dbReference type="EMBL" id="MBB6559649.1"/>
    </source>
</evidence>
<dbReference type="InterPro" id="IPR036390">
    <property type="entry name" value="WH_DNA-bd_sf"/>
</dbReference>
<dbReference type="Pfam" id="PF03466">
    <property type="entry name" value="LysR_substrate"/>
    <property type="match status" value="1"/>
</dbReference>
<name>A0A7X0U9A8_9BURK</name>
<dbReference type="InterPro" id="IPR058163">
    <property type="entry name" value="LysR-type_TF_proteobact-type"/>
</dbReference>
<evidence type="ECO:0000256" key="2">
    <source>
        <dbReference type="ARBA" id="ARBA00023015"/>
    </source>
</evidence>
<keyword evidence="2" id="KW-0805">Transcription regulation</keyword>
<evidence type="ECO:0000256" key="3">
    <source>
        <dbReference type="ARBA" id="ARBA00023125"/>
    </source>
</evidence>